<sequence length="690" mass="76533">MEGGESATSSANQWHQERIQMWLANNVSKRQEEYVRWNELTVFCGSWNVNNKKPPTAAEMAPWLLPSSPSNNQPDVYVVGLQEVDLTVAGVLTQQTDKALPWLETVEATINSSGTKFLPLSHRQLAGIMVGVWVRESLFPLCSAPHTLDVATGILGMLGNKGGVALSFRIQCSTVCVVCAHLAADIAQVVRRNQDFNDIIKRMRFPVPDQIHSHSGVLSQKSSIDGKFGVYDHDYVFWVGDLNYRLTTTDYQFVHGQIAAAKNAEDPIEGFKELMKHDQLQIQRDNGEVFPHFNECPIAFPPTYKFVPDTQEYVAEAQDKPRIPAWCDRVLYRVKDASAGSVTPHKYSWHPELTISDHKPVSLTLTARTKDIDHSKYQQILREIARDLDRLENEYMPDASISTNALSYGTVAFGDTVRRSFVLTNTGVVPVQYSFKSAPGAASTLPFWITAPAPTGVIMPSSEAVIELNFQTSPRDLEALNAGPEELETVVILHLHQSKDHFLTLSARWRRTVFGVSLTTPTLPKPLWVLADALYQHGAAAAGSLLEGPIPDDLVLIRDSLTELGTVTVGREPGDPDTAYISSVADAFFVYLDCISPAVVPEELFPAIMAASTESEMRAIPAGLPHAHYLVFIYVMSFVRYMISFEPDDHFVKGAATLLARVICRKPSRASVTQSELRSAAKFVEFFLRS</sequence>
<dbReference type="Pfam" id="PF22669">
    <property type="entry name" value="Exo_endo_phos2"/>
    <property type="match status" value="1"/>
</dbReference>
<proteinExistence type="predicted"/>
<dbReference type="GO" id="GO:0046856">
    <property type="term" value="P:phosphatidylinositol dephosphorylation"/>
    <property type="evidence" value="ECO:0007669"/>
    <property type="project" value="InterPro"/>
</dbReference>
<dbReference type="Pfam" id="PF21310">
    <property type="entry name" value="OCRL-like_ASH"/>
    <property type="match status" value="1"/>
</dbReference>
<evidence type="ECO:0000313" key="2">
    <source>
        <dbReference type="EMBL" id="KAG9396396.1"/>
    </source>
</evidence>
<dbReference type="GO" id="GO:0004439">
    <property type="term" value="F:phosphatidylinositol-4,5-bisphosphate 5-phosphatase activity"/>
    <property type="evidence" value="ECO:0007669"/>
    <property type="project" value="TreeGrafter"/>
</dbReference>
<accession>A0A8J6C0B1</accession>
<keyword evidence="3" id="KW-1185">Reference proteome</keyword>
<dbReference type="SUPFAM" id="SSF56219">
    <property type="entry name" value="DNase I-like"/>
    <property type="match status" value="1"/>
</dbReference>
<protein>
    <submittedName>
        <fullName evidence="2">Inositol polyphosphate 5-phosphatase ocrl</fullName>
    </submittedName>
</protein>
<dbReference type="SMART" id="SM00128">
    <property type="entry name" value="IPPc"/>
    <property type="match status" value="1"/>
</dbReference>
<dbReference type="InterPro" id="IPR013783">
    <property type="entry name" value="Ig-like_fold"/>
</dbReference>
<dbReference type="AlphaFoldDB" id="A0A8J6C0B1"/>
<organism evidence="2 3">
    <name type="scientific">Carpediemonas membranifera</name>
    <dbReference type="NCBI Taxonomy" id="201153"/>
    <lineage>
        <taxon>Eukaryota</taxon>
        <taxon>Metamonada</taxon>
        <taxon>Carpediemonas-like organisms</taxon>
        <taxon>Carpediemonas</taxon>
    </lineage>
</organism>
<dbReference type="InterPro" id="IPR000300">
    <property type="entry name" value="IPPc"/>
</dbReference>
<dbReference type="Proteomes" id="UP000717585">
    <property type="component" value="Unassembled WGS sequence"/>
</dbReference>
<dbReference type="EMBL" id="JAHDYR010000006">
    <property type="protein sequence ID" value="KAG9396396.1"/>
    <property type="molecule type" value="Genomic_DNA"/>
</dbReference>
<evidence type="ECO:0000313" key="3">
    <source>
        <dbReference type="Proteomes" id="UP000717585"/>
    </source>
</evidence>
<dbReference type="SUPFAM" id="SSF48350">
    <property type="entry name" value="GTPase activation domain, GAP"/>
    <property type="match status" value="1"/>
</dbReference>
<reference evidence="2" key="1">
    <citation type="submission" date="2021-05" db="EMBL/GenBank/DDBJ databases">
        <title>A free-living protist that lacks canonical eukaryotic 1 DNA replication and segregation systems.</title>
        <authorList>
            <person name="Salas-Leiva D.E."/>
            <person name="Tromer E.C."/>
            <person name="Curtis B.A."/>
            <person name="Jerlstrom-Hultqvist J."/>
            <person name="Kolisko M."/>
            <person name="Yi Z."/>
            <person name="Salas-Leiva J.S."/>
            <person name="Gallot-Lavallee L."/>
            <person name="Kops G.J.P.L."/>
            <person name="Archibald J.M."/>
            <person name="Simpson A.G.B."/>
            <person name="Roger A.J."/>
        </authorList>
    </citation>
    <scope>NUCLEOTIDE SEQUENCE</scope>
    <source>
        <strain evidence="2">BICM</strain>
    </source>
</reference>
<dbReference type="InterPro" id="IPR036691">
    <property type="entry name" value="Endo/exonu/phosph_ase_sf"/>
</dbReference>
<evidence type="ECO:0000259" key="1">
    <source>
        <dbReference type="SMART" id="SM00128"/>
    </source>
</evidence>
<gene>
    <name evidence="2" type="ORF">J8273_2127</name>
</gene>
<dbReference type="Gene3D" id="2.60.40.10">
    <property type="entry name" value="Immunoglobulins"/>
    <property type="match status" value="1"/>
</dbReference>
<comment type="caution">
    <text evidence="2">The sequence shown here is derived from an EMBL/GenBank/DDBJ whole genome shotgun (WGS) entry which is preliminary data.</text>
</comment>
<dbReference type="OrthoDB" id="7862313at2759"/>
<dbReference type="PANTHER" id="PTHR11200:SF300">
    <property type="entry name" value="TYPE II INOSITOL 1,4,5-TRISPHOSPHATE 5-PHOSPHATASE"/>
    <property type="match status" value="1"/>
</dbReference>
<dbReference type="PANTHER" id="PTHR11200">
    <property type="entry name" value="INOSITOL 5-PHOSPHATASE"/>
    <property type="match status" value="1"/>
</dbReference>
<dbReference type="Gene3D" id="3.60.10.10">
    <property type="entry name" value="Endonuclease/exonuclease/phosphatase"/>
    <property type="match status" value="1"/>
</dbReference>
<feature type="domain" description="Inositol polyphosphate-related phosphatase" evidence="1">
    <location>
        <begin position="38"/>
        <end position="373"/>
    </location>
</feature>
<dbReference type="Gene3D" id="1.10.555.10">
    <property type="entry name" value="Rho GTPase activation protein"/>
    <property type="match status" value="1"/>
</dbReference>
<dbReference type="InterPro" id="IPR046985">
    <property type="entry name" value="IP5"/>
</dbReference>
<dbReference type="InterPro" id="IPR048869">
    <property type="entry name" value="OCRL-1_2_ASH"/>
</dbReference>
<dbReference type="InterPro" id="IPR008936">
    <property type="entry name" value="Rho_GTPase_activation_prot"/>
</dbReference>
<name>A0A8J6C0B1_9EUKA</name>